<protein>
    <recommendedName>
        <fullName evidence="4">Centrosomin N-terminal motif 1 domain-containing protein</fullName>
    </recommendedName>
</protein>
<dbReference type="GO" id="GO:0007099">
    <property type="term" value="P:centriole replication"/>
    <property type="evidence" value="ECO:0007669"/>
    <property type="project" value="TreeGrafter"/>
</dbReference>
<reference evidence="5" key="2">
    <citation type="submission" date="2015-02" db="UniProtKB">
        <authorList>
            <consortium name="EnsemblMetazoa"/>
        </authorList>
    </citation>
    <scope>IDENTIFICATION</scope>
</reference>
<dbReference type="GO" id="GO:0008017">
    <property type="term" value="F:microtubule binding"/>
    <property type="evidence" value="ECO:0007669"/>
    <property type="project" value="TreeGrafter"/>
</dbReference>
<comment type="subcellular location">
    <subcellularLocation>
        <location evidence="1">Cytoplasm</location>
    </subcellularLocation>
</comment>
<dbReference type="HOGENOM" id="CLU_239045_0_0_1"/>
<evidence type="ECO:0000256" key="3">
    <source>
        <dbReference type="SAM" id="Coils"/>
    </source>
</evidence>
<dbReference type="GO" id="GO:0000242">
    <property type="term" value="C:pericentriolar material"/>
    <property type="evidence" value="ECO:0007669"/>
    <property type="project" value="TreeGrafter"/>
</dbReference>
<dbReference type="GO" id="GO:0005737">
    <property type="term" value="C:cytoplasm"/>
    <property type="evidence" value="ECO:0007669"/>
    <property type="project" value="UniProtKB-SubCell"/>
</dbReference>
<dbReference type="GO" id="GO:0000132">
    <property type="term" value="P:establishment of mitotic spindle orientation"/>
    <property type="evidence" value="ECO:0007669"/>
    <property type="project" value="TreeGrafter"/>
</dbReference>
<dbReference type="GO" id="GO:0043015">
    <property type="term" value="F:gamma-tubulin binding"/>
    <property type="evidence" value="ECO:0007669"/>
    <property type="project" value="TreeGrafter"/>
</dbReference>
<feature type="coiled-coil region" evidence="3">
    <location>
        <begin position="212"/>
        <end position="302"/>
    </location>
</feature>
<dbReference type="OMA" id="WKIRERE"/>
<proteinExistence type="predicted"/>
<keyword evidence="6" id="KW-1185">Reference proteome</keyword>
<evidence type="ECO:0000256" key="2">
    <source>
        <dbReference type="ARBA" id="ARBA00022490"/>
    </source>
</evidence>
<name>T1IY00_STRMM</name>
<dbReference type="GO" id="GO:0007059">
    <property type="term" value="P:chromosome segregation"/>
    <property type="evidence" value="ECO:0007669"/>
    <property type="project" value="TreeGrafter"/>
</dbReference>
<dbReference type="InterPro" id="IPR042791">
    <property type="entry name" value="CDK5RAP2"/>
</dbReference>
<dbReference type="PhylomeDB" id="T1IY00"/>
<dbReference type="EnsemblMetazoa" id="SMAR006100-RA">
    <property type="protein sequence ID" value="SMAR006100-PA"/>
    <property type="gene ID" value="SMAR006100"/>
</dbReference>
<accession>T1IY00</accession>
<organism evidence="5 6">
    <name type="scientific">Strigamia maritima</name>
    <name type="common">European centipede</name>
    <name type="synonym">Geophilus maritimus</name>
    <dbReference type="NCBI Taxonomy" id="126957"/>
    <lineage>
        <taxon>Eukaryota</taxon>
        <taxon>Metazoa</taxon>
        <taxon>Ecdysozoa</taxon>
        <taxon>Arthropoda</taxon>
        <taxon>Myriapoda</taxon>
        <taxon>Chilopoda</taxon>
        <taxon>Pleurostigmophora</taxon>
        <taxon>Geophilomorpha</taxon>
        <taxon>Linotaeniidae</taxon>
        <taxon>Strigamia</taxon>
    </lineage>
</organism>
<feature type="domain" description="Centrosomin N-terminal motif 1" evidence="4">
    <location>
        <begin position="75"/>
        <end position="148"/>
    </location>
</feature>
<feature type="coiled-coil region" evidence="3">
    <location>
        <begin position="381"/>
        <end position="429"/>
    </location>
</feature>
<dbReference type="PANTHER" id="PTHR46930">
    <property type="entry name" value="CDK5 REGULATORY SUBUNIT-ASSOCIATED PROTEIN 2"/>
    <property type="match status" value="1"/>
</dbReference>
<dbReference type="GO" id="GO:0035371">
    <property type="term" value="C:microtubule plus-end"/>
    <property type="evidence" value="ECO:0007669"/>
    <property type="project" value="TreeGrafter"/>
</dbReference>
<dbReference type="GO" id="GO:0090266">
    <property type="term" value="P:regulation of mitotic cell cycle spindle assembly checkpoint"/>
    <property type="evidence" value="ECO:0007669"/>
    <property type="project" value="TreeGrafter"/>
</dbReference>
<dbReference type="EMBL" id="AFFK01020199">
    <property type="status" value="NOT_ANNOTATED_CDS"/>
    <property type="molecule type" value="Genomic_DNA"/>
</dbReference>
<reference evidence="6" key="1">
    <citation type="submission" date="2011-05" db="EMBL/GenBank/DDBJ databases">
        <authorList>
            <person name="Richards S.R."/>
            <person name="Qu J."/>
            <person name="Jiang H."/>
            <person name="Jhangiani S.N."/>
            <person name="Agravi P."/>
            <person name="Goodspeed R."/>
            <person name="Gross S."/>
            <person name="Mandapat C."/>
            <person name="Jackson L."/>
            <person name="Mathew T."/>
            <person name="Pu L."/>
            <person name="Thornton R."/>
            <person name="Saada N."/>
            <person name="Wilczek-Boney K.B."/>
            <person name="Lee S."/>
            <person name="Kovar C."/>
            <person name="Wu Y."/>
            <person name="Scherer S.E."/>
            <person name="Worley K.C."/>
            <person name="Muzny D.M."/>
            <person name="Gibbs R."/>
        </authorList>
    </citation>
    <scope>NUCLEOTIDE SEQUENCE</scope>
    <source>
        <strain evidence="6">Brora</strain>
    </source>
</reference>
<feature type="coiled-coil region" evidence="3">
    <location>
        <begin position="1418"/>
        <end position="1477"/>
    </location>
</feature>
<evidence type="ECO:0000259" key="4">
    <source>
        <dbReference type="Pfam" id="PF07989"/>
    </source>
</evidence>
<dbReference type="PANTHER" id="PTHR46930:SF1">
    <property type="entry name" value="CDK5 REGULATORY SUBUNIT-ASSOCIATED PROTEIN 2"/>
    <property type="match status" value="1"/>
</dbReference>
<dbReference type="Pfam" id="PF07989">
    <property type="entry name" value="Cnn_1N"/>
    <property type="match status" value="1"/>
</dbReference>
<dbReference type="GO" id="GO:0097431">
    <property type="term" value="C:mitotic spindle pole"/>
    <property type="evidence" value="ECO:0007669"/>
    <property type="project" value="TreeGrafter"/>
</dbReference>
<dbReference type="InterPro" id="IPR012943">
    <property type="entry name" value="Cnn_1N"/>
</dbReference>
<evidence type="ECO:0000256" key="1">
    <source>
        <dbReference type="ARBA" id="ARBA00004496"/>
    </source>
</evidence>
<evidence type="ECO:0000313" key="5">
    <source>
        <dbReference type="EnsemblMetazoa" id="SMAR006100-PA"/>
    </source>
</evidence>
<dbReference type="STRING" id="126957.T1IY00"/>
<sequence length="1763" mass="203773">MACYSRVGKRRCGTLSDDQQEKKDIYSSKGIAFKSSLNPGQLNEITMGTRLECTEGGIGVHRQSLEQMSPIRGRTMKEYDQQIVELKNENFNLKLRIYFLEERLQQKFTDSSDDIHKFNIDLKIEVENLKKELNNKHELLMKASKALESMEATNKAEMNEINSKFASLKCDLEEEIDSLKQKLSIREKGNGVTQDELYQQAFASLVTLDSAMKEKSTETEEIEINLGQLQEELLSSHNRIQELEKCLSDKDTHIKEVEITTVKTHKFVQGIMNAIRDKEKQLKQVQEQCEIQAIELKETKEALNGYLKKAAEIKDPVFTAELPETTDNKQNEITRQLELTINERQEVYNCSSSAILSMFKLKLVEREEKTESLIKEKCKVLKERDNELMLYQEKLQETENQLKMTLISVEELNVELRKRENEIDKLNSAIRSFGNPALSDRENEKHKFNEDIIGRLKDYMELLVDDLTPKKAIEQEREVIREILSRSFSNKVKSHYFEEKLSDLEDIILANVAKMKLLENQLSSVQDRMSLLRNLVDSIQNGNTKEENLEVNTTLDLEENMQVILRGIKVMANLNSLFCSHIKLNNELLSKSQMVINISDNLNCLKCAQCMSLITNEFSDKIPSSLEKSASSGCNGEELLKAMVLLRSDYLKIIDSLKQKVSSTESNVFLLGAKVKYRKLLRDNADVGIASKSCRCMSVDDLLLTQKTSVLFGKRARALSADNILYEDKGCALKCNTFDNSPCTPDSLLAYGQTSDVLELKEQVCRLKLVLEQRECQLNEMYSEGEMCRSESLAKSYYLSNLHSYMKEQTLSPSKCNLLTDFIPEIKKTETSNGDVRTVFEANIGNNGNELQWLRRMNAMTQSQLEALINEIPNGKYLSFIQLQQHDISMLQNRLLESLDACELLRIRLEELAEFMEHLLRFDENGFLDVRLFTPQRLELLKRQIAESRELTHTISHSLLVDTDLSNVTDSTMGRVILEESEMNNYIEHNKKCCTLKDEIIHNEMCSNSSMNVNYLQNKREEPRKLVQSSCDDLILLLKPNQSNEPKEMTNREREIQIQNVVSESSNEIRALDAFKEQAIIAEYGRYYRSRQYADCSDGRHTYRRMVHTLSHNVEVVSDLPRLEYCPTGDLSPSDSESWSEPDRNVSQQRIGLELDKQECFKSKLNFSSSNVDSMSEDSNSISAQRFGNERLQIKNLQRRLQNEIEVNKCLRSELKLANTLEKYNGENYKGDKENLEKHICNDRKRPIGGNKVRAILSDHLLEIRSLRLRLEESIQVNDLLREKLEKLLKTRQQNVHRNEGEIDRLVIELEEKEHTLNELDLQIRSYLSQCNKQKGFEMETEELHQQLADLTEKLQLSSVHIQQLDIELISRDECIRLLKDANLRLQSSIIHMQTALIGKEGIVKELREANMHMQITLETVDNLHKQHEMELEIKENEKKNELEAWKIRERELTEELEKMKEETDRFSTQFEELKIAIAHTEEQLEKEHGLRLSAQKQSNEMEIILSTYKELANGLKSHLNECDVKLKVESEKTGKLQQVVVEREQMIVKFKDTVSKLEEENLAKTALIEKKLASFAALELQMDAVNKKMSQENGMSSKVMGMEKQLMELQKMLKEKIRSSPKRENEYEQLQVMLDERSTAIRKLEDELKRVVKENEKLQHQSFFSFESLKEAKDLNSSLKTELAFYEQFHSNGLFKTLLLPTSRRCVQGLSCGINADGLLSEMRRLRTQLELGIQTNNALREELKGKYLVKSGENSITVCMI</sequence>
<feature type="coiled-coil region" evidence="3">
    <location>
        <begin position="1600"/>
        <end position="1662"/>
    </location>
</feature>
<dbReference type="eggNOG" id="ENOG502QTI7">
    <property type="taxonomic scope" value="Eukaryota"/>
</dbReference>
<dbReference type="GO" id="GO:0001578">
    <property type="term" value="P:microtubule bundle formation"/>
    <property type="evidence" value="ECO:0007669"/>
    <property type="project" value="TreeGrafter"/>
</dbReference>
<keyword evidence="3" id="KW-0175">Coiled coil</keyword>
<evidence type="ECO:0000313" key="6">
    <source>
        <dbReference type="Proteomes" id="UP000014500"/>
    </source>
</evidence>
<dbReference type="GO" id="GO:0046600">
    <property type="term" value="P:negative regulation of centriole replication"/>
    <property type="evidence" value="ECO:0007669"/>
    <property type="project" value="TreeGrafter"/>
</dbReference>
<feature type="coiled-coil region" evidence="3">
    <location>
        <begin position="1271"/>
        <end position="1330"/>
    </location>
</feature>
<feature type="coiled-coil region" evidence="3">
    <location>
        <begin position="76"/>
        <end position="160"/>
    </location>
</feature>
<dbReference type="Proteomes" id="UP000014500">
    <property type="component" value="Unassembled WGS sequence"/>
</dbReference>
<keyword evidence="2" id="KW-0963">Cytoplasm</keyword>